<sequence>MSYTPQVTLPEETEKKEHSHSSAPASESATASAAEEHIRRDDKKLRTLLLDDSSHGQNIHVTLNTPDHQWRAHTGRDADWKCRWESLYFFAESRYKWQLATKSWGCPHTALSSNSDTTSGRWTTDGKDLNANVQVFQLEQVTYLRESLATQVKAP</sequence>
<accession>A0A6A4T1I1</accession>
<protein>
    <submittedName>
        <fullName evidence="2">Uncharacterized protein</fullName>
    </submittedName>
</protein>
<dbReference type="AlphaFoldDB" id="A0A6A4T1I1"/>
<evidence type="ECO:0000256" key="1">
    <source>
        <dbReference type="SAM" id="MobiDB-lite"/>
    </source>
</evidence>
<evidence type="ECO:0000313" key="3">
    <source>
        <dbReference type="Proteomes" id="UP000438429"/>
    </source>
</evidence>
<organism evidence="2 3">
    <name type="scientific">Scophthalmus maximus</name>
    <name type="common">Turbot</name>
    <name type="synonym">Psetta maxima</name>
    <dbReference type="NCBI Taxonomy" id="52904"/>
    <lineage>
        <taxon>Eukaryota</taxon>
        <taxon>Metazoa</taxon>
        <taxon>Chordata</taxon>
        <taxon>Craniata</taxon>
        <taxon>Vertebrata</taxon>
        <taxon>Euteleostomi</taxon>
        <taxon>Actinopterygii</taxon>
        <taxon>Neopterygii</taxon>
        <taxon>Teleostei</taxon>
        <taxon>Neoteleostei</taxon>
        <taxon>Acanthomorphata</taxon>
        <taxon>Carangaria</taxon>
        <taxon>Pleuronectiformes</taxon>
        <taxon>Pleuronectoidei</taxon>
        <taxon>Scophthalmidae</taxon>
        <taxon>Scophthalmus</taxon>
    </lineage>
</organism>
<feature type="compositionally biased region" description="Low complexity" evidence="1">
    <location>
        <begin position="21"/>
        <end position="33"/>
    </location>
</feature>
<dbReference type="EMBL" id="VEVO01000009">
    <property type="protein sequence ID" value="KAF0037114.1"/>
    <property type="molecule type" value="Genomic_DNA"/>
</dbReference>
<dbReference type="Proteomes" id="UP000438429">
    <property type="component" value="Unassembled WGS sequence"/>
</dbReference>
<reference evidence="2 3" key="1">
    <citation type="submission" date="2019-06" db="EMBL/GenBank/DDBJ databases">
        <title>Draft genomes of female and male turbot (Scophthalmus maximus).</title>
        <authorList>
            <person name="Xu H."/>
            <person name="Xu X.-W."/>
            <person name="Shao C."/>
            <person name="Chen S."/>
        </authorList>
    </citation>
    <scope>NUCLEOTIDE SEQUENCE [LARGE SCALE GENOMIC DNA]</scope>
    <source>
        <strain evidence="2">Ysfricsl-2016a</strain>
        <tissue evidence="2">Blood</tissue>
    </source>
</reference>
<feature type="region of interest" description="Disordered" evidence="1">
    <location>
        <begin position="1"/>
        <end position="38"/>
    </location>
</feature>
<gene>
    <name evidence="2" type="ORF">F2P81_009988</name>
</gene>
<name>A0A6A4T1I1_SCOMX</name>
<evidence type="ECO:0000313" key="2">
    <source>
        <dbReference type="EMBL" id="KAF0037114.1"/>
    </source>
</evidence>
<proteinExistence type="predicted"/>
<comment type="caution">
    <text evidence="2">The sequence shown here is derived from an EMBL/GenBank/DDBJ whole genome shotgun (WGS) entry which is preliminary data.</text>
</comment>